<dbReference type="EMBL" id="CP003789">
    <property type="protein sequence ID" value="AGA64775.1"/>
    <property type="molecule type" value="Genomic_DNA"/>
</dbReference>
<accession>L0EV94</accession>
<evidence type="ECO:0000313" key="1">
    <source>
        <dbReference type="EMBL" id="AGA64775.1"/>
    </source>
</evidence>
<name>L0EV94_LIBCB</name>
<keyword evidence="2" id="KW-1185">Reference proteome</keyword>
<dbReference type="eggNOG" id="COG3064">
    <property type="taxonomic scope" value="Bacteria"/>
</dbReference>
<dbReference type="InterPro" id="IPR056909">
    <property type="entry name" value="SU10_portal"/>
</dbReference>
<dbReference type="HOGENOM" id="CLU_018332_0_0_5"/>
<evidence type="ECO:0000313" key="2">
    <source>
        <dbReference type="Proteomes" id="UP000010799"/>
    </source>
</evidence>
<organism evidence="1 2">
    <name type="scientific">Liberibacter crescens (strain BT-1)</name>
    <dbReference type="NCBI Taxonomy" id="1215343"/>
    <lineage>
        <taxon>Bacteria</taxon>
        <taxon>Pseudomonadati</taxon>
        <taxon>Pseudomonadota</taxon>
        <taxon>Alphaproteobacteria</taxon>
        <taxon>Hyphomicrobiales</taxon>
        <taxon>Rhizobiaceae</taxon>
        <taxon>Liberibacter</taxon>
    </lineage>
</organism>
<dbReference type="AlphaFoldDB" id="L0EV94"/>
<dbReference type="RefSeq" id="WP_015273202.1">
    <property type="nucleotide sequence ID" value="NC_019907.1"/>
</dbReference>
<dbReference type="KEGG" id="lcc:B488_07830"/>
<sequence>MTMTGKKEKEQEFAGTIRRLVSDAEELLSQRQQIYQRSQEYYDGTMVDIPVMAGRSSVVSCDLRAIIRKIMPSLCRVLLAGKKVVDYHPVHQGDEEMAAAASDYVNHVVFPEAGGRDAVENAIYDALLCGNGILTWRYEMREKTQTSLHTGLSEAAFALLASDDDVDVLEYSRRQKDGVAVHDLRIRRKNRQGRVCIDAVPPDEFLIHPEAIDIDNSLLVGRKLSLSRSTLVSMGYDRDRIHRLPTARSGAGMHRSRSMQDADHALERIDYYELYVTVDYDGDGVAELRRVVMAGGTNEENILVNEEWDEVPFASLRALRYPHRFEGESLAASVAEIQRIKTVLLRQTLDNLYWQNQPQVIVQEGTILDPESVLNPQFGQPIRVTAGLDVRTALGMHGVPMVADKSFAMLDYLDRELIDRTGISDAAGGFSPELYQNMTATATALVEQGGIGQVELIVRTLAQGLERLFRGLLRLLVQHQDRARMTRLRDRWIEFDPRSWNVDMDASVNIGLGAGSRERDMVMMMNLLSLQKELISAFGVDNPFVSATNLYHGVARLAEAAGIQNVEHYFTCPDPESMKQGRDVVQAVDPLAAAEQNMHFEQALSRARLQAEIDLKREKMLAELQLKGQQMEAEILLKEKEQQTA</sequence>
<gene>
    <name evidence="1" type="ordered locus">B488_07830</name>
</gene>
<dbReference type="Proteomes" id="UP000010799">
    <property type="component" value="Chromosome"/>
</dbReference>
<proteinExistence type="predicted"/>
<dbReference type="Pfam" id="PF23899">
    <property type="entry name" value="SU10_portal"/>
    <property type="match status" value="1"/>
</dbReference>
<reference evidence="1 2" key="1">
    <citation type="journal article" date="2012" name="Stand. Genomic Sci.">
        <title>Complete genome sequence of Liberibacter crescens BT-1.</title>
        <authorList>
            <person name="Leonard M.T."/>
            <person name="Fagen J.R."/>
            <person name="Davis-Richardson A.G."/>
            <person name="Davis M.J."/>
            <person name="Triplett E.W."/>
        </authorList>
    </citation>
    <scope>NUCLEOTIDE SEQUENCE [LARGE SCALE GENOMIC DNA]</scope>
    <source>
        <strain evidence="1 2">BT-1</strain>
    </source>
</reference>
<dbReference type="STRING" id="1215343.B488_07830"/>
<dbReference type="PATRIC" id="fig|1215343.11.peg.805"/>
<protein>
    <submittedName>
        <fullName evidence="1">Putative portal protein</fullName>
    </submittedName>
</protein>